<dbReference type="OrthoDB" id="654677at2759"/>
<sequence>MVVGEPAGDGPRVVVVGVKMDPHSRELLTWALVKVAQPGDCVIALHVLDSSAVAEGKSTLLSLVKSFDSVLSAYEGFCHLKQVDLKLKVCRGSPVRKVIRRELDSYDEASLILGTSKSHHRIRSSASVAKYCARKSSNRFSVLAVNNGKIIFQRLATFPNKDQSRDKDGGKNCAVMVDNYLSQIVEVTNETKAVGLGENFVTGHHCLQKSDSGFNVELDCVEGALSLLERNDSGTNLVEELPGDIDVGDSLALVPFQRPPEVTKSNSMVSPDPSQWKSSWPLLRRIFLSKQQAEKPPKKFSRLHGVLHISNFQSSAVVYPDQKQSSFDQDQASTIDGDIGAIVPYGFNHILESLPKEVLDLKDKYSSTCRLFNYEELSSATSNFMPENMVGKGGSSYVYRGLLPDGKEIAVKILKPSENVLKEFVQEVGIIATSSHKNIIPLLGFCLEANNLLLVYDFLSRGSMEENLHGCKKDANSFGWQERFKVAVGVAEALDYLHNCREEPVIHRDVKSSNILLSENFEPQLSDFGLASWASSCFHITCTDVAGTFGYLAPEYFMHGKVSDKIDVYAFGVVLLELLSGRKPISNDCPKGQESLVMWAKPILRDGKVSQLLDPSLGSDYNHDQIGRMILAATLCIRRAPRLRPQISLVLKLLQGDEEITTWARQQIDESDELDASDGEPLPTNIQSHLNMALLGLEDDSLSISSGIQSISIEDYLQGRCSRSSSFN</sequence>
<evidence type="ECO:0000256" key="4">
    <source>
        <dbReference type="ARBA" id="ARBA00022840"/>
    </source>
</evidence>
<keyword evidence="4 5" id="KW-0067">ATP-binding</keyword>
<dbReference type="FunFam" id="1.10.510.10:FF:000284">
    <property type="entry name" value="Putative receptor-like serine/threonine-protein kinase"/>
    <property type="match status" value="1"/>
</dbReference>
<dbReference type="Gene3D" id="1.10.510.10">
    <property type="entry name" value="Transferase(Phosphotransferase) domain 1"/>
    <property type="match status" value="1"/>
</dbReference>
<dbReference type="Pfam" id="PF00582">
    <property type="entry name" value="Usp"/>
    <property type="match status" value="1"/>
</dbReference>
<gene>
    <name evidence="8" type="primary">LOC111017492</name>
</gene>
<dbReference type="SUPFAM" id="SSF52402">
    <property type="entry name" value="Adenine nucleotide alpha hydrolases-like"/>
    <property type="match status" value="1"/>
</dbReference>
<reference evidence="8" key="1">
    <citation type="submission" date="2025-08" db="UniProtKB">
        <authorList>
            <consortium name="RefSeq"/>
        </authorList>
    </citation>
    <scope>IDENTIFICATION</scope>
    <source>
        <strain evidence="8">OHB3-1</strain>
    </source>
</reference>
<dbReference type="SUPFAM" id="SSF56112">
    <property type="entry name" value="Protein kinase-like (PK-like)"/>
    <property type="match status" value="1"/>
</dbReference>
<feature type="domain" description="Protein kinase" evidence="6">
    <location>
        <begin position="384"/>
        <end position="660"/>
    </location>
</feature>
<dbReference type="GO" id="GO:0005524">
    <property type="term" value="F:ATP binding"/>
    <property type="evidence" value="ECO:0007669"/>
    <property type="project" value="UniProtKB-UniRule"/>
</dbReference>
<accession>A0A6J1D5H2</accession>
<name>A0A6J1D5H2_MOMCH</name>
<dbReference type="GeneID" id="111017492"/>
<dbReference type="PANTHER" id="PTHR47987">
    <property type="entry name" value="OS08G0249100 PROTEIN"/>
    <property type="match status" value="1"/>
</dbReference>
<evidence type="ECO:0000256" key="3">
    <source>
        <dbReference type="ARBA" id="ARBA00022777"/>
    </source>
</evidence>
<dbReference type="KEGG" id="mcha:111017492"/>
<dbReference type="InterPro" id="IPR006016">
    <property type="entry name" value="UspA"/>
</dbReference>
<keyword evidence="1" id="KW-0808">Transferase</keyword>
<dbReference type="AlphaFoldDB" id="A0A6J1D5H2"/>
<evidence type="ECO:0000313" key="7">
    <source>
        <dbReference type="Proteomes" id="UP000504603"/>
    </source>
</evidence>
<dbReference type="PANTHER" id="PTHR47987:SF5">
    <property type="entry name" value="PROTEIN KINASE DOMAIN-CONTAINING PROTEIN"/>
    <property type="match status" value="1"/>
</dbReference>
<dbReference type="PROSITE" id="PS00108">
    <property type="entry name" value="PROTEIN_KINASE_ST"/>
    <property type="match status" value="1"/>
</dbReference>
<evidence type="ECO:0000256" key="2">
    <source>
        <dbReference type="ARBA" id="ARBA00022741"/>
    </source>
</evidence>
<dbReference type="RefSeq" id="XP_022148948.1">
    <property type="nucleotide sequence ID" value="XM_022293256.1"/>
</dbReference>
<dbReference type="InterPro" id="IPR046958">
    <property type="entry name" value="RBK1/2/STUNTED"/>
</dbReference>
<dbReference type="InterPro" id="IPR011009">
    <property type="entry name" value="Kinase-like_dom_sf"/>
</dbReference>
<dbReference type="CDD" id="cd00293">
    <property type="entry name" value="USP-like"/>
    <property type="match status" value="1"/>
</dbReference>
<dbReference type="Proteomes" id="UP000504603">
    <property type="component" value="Unplaced"/>
</dbReference>
<evidence type="ECO:0000313" key="8">
    <source>
        <dbReference type="RefSeq" id="XP_022148948.1"/>
    </source>
</evidence>
<evidence type="ECO:0000259" key="6">
    <source>
        <dbReference type="PROSITE" id="PS50011"/>
    </source>
</evidence>
<keyword evidence="3" id="KW-0418">Kinase</keyword>
<feature type="binding site" evidence="5">
    <location>
        <position position="412"/>
    </location>
    <ligand>
        <name>ATP</name>
        <dbReference type="ChEBI" id="CHEBI:30616"/>
    </ligand>
</feature>
<dbReference type="FunFam" id="3.30.200.20:FF:000268">
    <property type="entry name" value="probable receptor-like serine/threonine-protein kinase At5g57670"/>
    <property type="match status" value="1"/>
</dbReference>
<dbReference type="SMART" id="SM00220">
    <property type="entry name" value="S_TKc"/>
    <property type="match status" value="1"/>
</dbReference>
<dbReference type="InterPro" id="IPR000719">
    <property type="entry name" value="Prot_kinase_dom"/>
</dbReference>
<protein>
    <submittedName>
        <fullName evidence="8">Receptor protein kinase TMK1-like</fullName>
    </submittedName>
</protein>
<evidence type="ECO:0000256" key="1">
    <source>
        <dbReference type="ARBA" id="ARBA00022679"/>
    </source>
</evidence>
<evidence type="ECO:0000256" key="5">
    <source>
        <dbReference type="PROSITE-ProRule" id="PRU10141"/>
    </source>
</evidence>
<keyword evidence="2 5" id="KW-0547">Nucleotide-binding</keyword>
<dbReference type="PROSITE" id="PS50011">
    <property type="entry name" value="PROTEIN_KINASE_DOM"/>
    <property type="match status" value="1"/>
</dbReference>
<dbReference type="InterPro" id="IPR017441">
    <property type="entry name" value="Protein_kinase_ATP_BS"/>
</dbReference>
<dbReference type="Gene3D" id="3.40.50.12370">
    <property type="match status" value="1"/>
</dbReference>
<proteinExistence type="predicted"/>
<dbReference type="InterPro" id="IPR008271">
    <property type="entry name" value="Ser/Thr_kinase_AS"/>
</dbReference>
<dbReference type="Gene3D" id="3.30.200.20">
    <property type="entry name" value="Phosphorylase Kinase, domain 1"/>
    <property type="match status" value="1"/>
</dbReference>
<dbReference type="PROSITE" id="PS00107">
    <property type="entry name" value="PROTEIN_KINASE_ATP"/>
    <property type="match status" value="1"/>
</dbReference>
<dbReference type="Pfam" id="PF00069">
    <property type="entry name" value="Pkinase"/>
    <property type="match status" value="1"/>
</dbReference>
<dbReference type="FunFam" id="3.40.50.620:FF:000177">
    <property type="entry name" value="probable receptor-like serine/threonine-protein kinase At5g57670"/>
    <property type="match status" value="1"/>
</dbReference>
<dbReference type="GO" id="GO:0004672">
    <property type="term" value="F:protein kinase activity"/>
    <property type="evidence" value="ECO:0007669"/>
    <property type="project" value="InterPro"/>
</dbReference>
<organism evidence="7 8">
    <name type="scientific">Momordica charantia</name>
    <name type="common">Bitter gourd</name>
    <name type="synonym">Balsam pear</name>
    <dbReference type="NCBI Taxonomy" id="3673"/>
    <lineage>
        <taxon>Eukaryota</taxon>
        <taxon>Viridiplantae</taxon>
        <taxon>Streptophyta</taxon>
        <taxon>Embryophyta</taxon>
        <taxon>Tracheophyta</taxon>
        <taxon>Spermatophyta</taxon>
        <taxon>Magnoliopsida</taxon>
        <taxon>eudicotyledons</taxon>
        <taxon>Gunneridae</taxon>
        <taxon>Pentapetalae</taxon>
        <taxon>rosids</taxon>
        <taxon>fabids</taxon>
        <taxon>Cucurbitales</taxon>
        <taxon>Cucurbitaceae</taxon>
        <taxon>Momordiceae</taxon>
        <taxon>Momordica</taxon>
    </lineage>
</organism>
<keyword evidence="7" id="KW-1185">Reference proteome</keyword>